<feature type="transmembrane region" description="Helical" evidence="2">
    <location>
        <begin position="389"/>
        <end position="409"/>
    </location>
</feature>
<dbReference type="InterPro" id="IPR018702">
    <property type="entry name" value="DUF2207"/>
</dbReference>
<keyword evidence="2" id="KW-1133">Transmembrane helix</keyword>
<accession>A0A562NNU4</accession>
<keyword evidence="2" id="KW-0812">Transmembrane</keyword>
<feature type="region of interest" description="Disordered" evidence="1">
    <location>
        <begin position="624"/>
        <end position="652"/>
    </location>
</feature>
<keyword evidence="3" id="KW-0732">Signal</keyword>
<dbReference type="InterPro" id="IPR048389">
    <property type="entry name" value="YciQ-like_C"/>
</dbReference>
<protein>
    <submittedName>
        <fullName evidence="6">Putative membrane protein DUF2207</fullName>
    </submittedName>
</protein>
<evidence type="ECO:0000256" key="2">
    <source>
        <dbReference type="SAM" id="Phobius"/>
    </source>
</evidence>
<sequence>MMKYPALVLSLLMTVLLLGLHPAQADERILSFDSTLQVEADGTFLVTEVIRVRAEGDQIRRGLFRDFPMLARDDRGTYRVGFELVSLTRDGQPEPSRIEEVAKALRIYMGNPETNLSPGEHVYRLTYRSDRQLRFFDDHDEVYWNATGTEWLFPIDKVTVTVHLPKGAQMGQLAAFTGAFGATESDARFEQTDAQTAVFQTTRPLAPREGITVAVSFAKGVVPEPTPQQRSDWAARDNVADQWALYGLAAVLAYYLAAWWLWGRDAKAGVMVPRWEPPTGMSAALAGTIWKNASLPAEEALSLSIVELASRGVIGVEMPQRGSPRIVLRDRPVPADLPPEQRLIVETLQRADGPLEIKRSNGQTVRTLSREAASNLKDQRLKGGFYRRYWLQLLIGLLLSIALLLSLPLKLLEPLNVLMIVFVLAVSLLMLLLRGALFARGKGKSVGTWFTLVTAIILTGAGTALLLFGYDLNGGSPVMPAALAGIVLVNVIFAPILGGPTTEGRAALDEIAGLREYIQVAEKDRLAMPDMPEMSVAHFERILPFAMALGLEEAWTLRFRDWIASTGEDAQAVLSQGAHLLTDEGMIRLYTRSRTSAQGSNGVMDRLASSLTAALPVASASSSAFGGSSSDSSSSSGGSSGGGGGGGGGGGW</sequence>
<feature type="transmembrane region" description="Helical" evidence="2">
    <location>
        <begin position="415"/>
        <end position="437"/>
    </location>
</feature>
<evidence type="ECO:0000259" key="4">
    <source>
        <dbReference type="Pfam" id="PF09972"/>
    </source>
</evidence>
<organism evidence="6 7">
    <name type="scientific">Paracoccus sulfuroxidans</name>
    <dbReference type="NCBI Taxonomy" id="384678"/>
    <lineage>
        <taxon>Bacteria</taxon>
        <taxon>Pseudomonadati</taxon>
        <taxon>Pseudomonadota</taxon>
        <taxon>Alphaproteobacteria</taxon>
        <taxon>Rhodobacterales</taxon>
        <taxon>Paracoccaceae</taxon>
        <taxon>Paracoccus</taxon>
    </lineage>
</organism>
<dbReference type="AlphaFoldDB" id="A0A562NNU4"/>
<dbReference type="Pfam" id="PF09972">
    <property type="entry name" value="DUF2207"/>
    <property type="match status" value="1"/>
</dbReference>
<feature type="signal peptide" evidence="3">
    <location>
        <begin position="1"/>
        <end position="25"/>
    </location>
</feature>
<dbReference type="RefSeq" id="WP_145398045.1">
    <property type="nucleotide sequence ID" value="NZ_VLKU01000006.1"/>
</dbReference>
<keyword evidence="2" id="KW-0472">Membrane</keyword>
<dbReference type="OrthoDB" id="9767603at2"/>
<feature type="transmembrane region" description="Helical" evidence="2">
    <location>
        <begin position="449"/>
        <end position="470"/>
    </location>
</feature>
<feature type="transmembrane region" description="Helical" evidence="2">
    <location>
        <begin position="243"/>
        <end position="262"/>
    </location>
</feature>
<keyword evidence="7" id="KW-1185">Reference proteome</keyword>
<evidence type="ECO:0000313" key="7">
    <source>
        <dbReference type="Proteomes" id="UP000316225"/>
    </source>
</evidence>
<dbReference type="Pfam" id="PF20990">
    <property type="entry name" value="DUF2207_C"/>
    <property type="match status" value="2"/>
</dbReference>
<feature type="compositionally biased region" description="Low complexity" evidence="1">
    <location>
        <begin position="624"/>
        <end position="637"/>
    </location>
</feature>
<dbReference type="EMBL" id="VLKU01000006">
    <property type="protein sequence ID" value="TWI33879.1"/>
    <property type="molecule type" value="Genomic_DNA"/>
</dbReference>
<proteinExistence type="predicted"/>
<feature type="domain" description="Predicted membrane protein YciQ-like C-terminal" evidence="5">
    <location>
        <begin position="446"/>
        <end position="556"/>
    </location>
</feature>
<name>A0A562NNU4_9RHOB</name>
<reference evidence="6 7" key="1">
    <citation type="journal article" date="2015" name="Stand. Genomic Sci.">
        <title>Genomic Encyclopedia of Bacterial and Archaeal Type Strains, Phase III: the genomes of soil and plant-associated and newly described type strains.</title>
        <authorList>
            <person name="Whitman W.B."/>
            <person name="Woyke T."/>
            <person name="Klenk H.P."/>
            <person name="Zhou Y."/>
            <person name="Lilburn T.G."/>
            <person name="Beck B.J."/>
            <person name="De Vos P."/>
            <person name="Vandamme P."/>
            <person name="Eisen J.A."/>
            <person name="Garrity G."/>
            <person name="Hugenholtz P."/>
            <person name="Kyrpides N.C."/>
        </authorList>
    </citation>
    <scope>NUCLEOTIDE SEQUENCE [LARGE SCALE GENOMIC DNA]</scope>
    <source>
        <strain evidence="6 7">CGMCC 1.5364</strain>
    </source>
</reference>
<gene>
    <name evidence="6" type="ORF">IQ24_02246</name>
</gene>
<feature type="chain" id="PRO_5022216211" evidence="3">
    <location>
        <begin position="26"/>
        <end position="652"/>
    </location>
</feature>
<evidence type="ECO:0000313" key="6">
    <source>
        <dbReference type="EMBL" id="TWI33879.1"/>
    </source>
</evidence>
<evidence type="ECO:0000259" key="5">
    <source>
        <dbReference type="Pfam" id="PF20990"/>
    </source>
</evidence>
<feature type="domain" description="Predicted membrane protein YciQ-like C-terminal" evidence="5">
    <location>
        <begin position="275"/>
        <end position="439"/>
    </location>
</feature>
<evidence type="ECO:0000256" key="1">
    <source>
        <dbReference type="SAM" id="MobiDB-lite"/>
    </source>
</evidence>
<evidence type="ECO:0000256" key="3">
    <source>
        <dbReference type="SAM" id="SignalP"/>
    </source>
</evidence>
<feature type="domain" description="DUF2207" evidence="4">
    <location>
        <begin position="28"/>
        <end position="217"/>
    </location>
</feature>
<feature type="compositionally biased region" description="Gly residues" evidence="1">
    <location>
        <begin position="638"/>
        <end position="652"/>
    </location>
</feature>
<comment type="caution">
    <text evidence="6">The sequence shown here is derived from an EMBL/GenBank/DDBJ whole genome shotgun (WGS) entry which is preliminary data.</text>
</comment>
<dbReference type="Proteomes" id="UP000316225">
    <property type="component" value="Unassembled WGS sequence"/>
</dbReference>
<feature type="transmembrane region" description="Helical" evidence="2">
    <location>
        <begin position="476"/>
        <end position="497"/>
    </location>
</feature>